<dbReference type="EMBL" id="WIXP02000002">
    <property type="protein sequence ID" value="KAF6214478.1"/>
    <property type="molecule type" value="Genomic_DNA"/>
</dbReference>
<dbReference type="AlphaFoldDB" id="A0A8S9Y1P0"/>
<dbReference type="Proteomes" id="UP000466442">
    <property type="component" value="Unassembled WGS sequence"/>
</dbReference>
<reference evidence="1" key="1">
    <citation type="journal article" date="2021" name="Mol. Ecol. Resour.">
        <title>Apolygus lucorum genome provides insights into omnivorousness and mesophyll feeding.</title>
        <authorList>
            <person name="Liu Y."/>
            <person name="Liu H."/>
            <person name="Wang H."/>
            <person name="Huang T."/>
            <person name="Liu B."/>
            <person name="Yang B."/>
            <person name="Yin L."/>
            <person name="Li B."/>
            <person name="Zhang Y."/>
            <person name="Zhang S."/>
            <person name="Jiang F."/>
            <person name="Zhang X."/>
            <person name="Ren Y."/>
            <person name="Wang B."/>
            <person name="Wang S."/>
            <person name="Lu Y."/>
            <person name="Wu K."/>
            <person name="Fan W."/>
            <person name="Wang G."/>
        </authorList>
    </citation>
    <scope>NUCLEOTIDE SEQUENCE</scope>
    <source>
        <strain evidence="1">12Hb</strain>
    </source>
</reference>
<proteinExistence type="predicted"/>
<sequence length="138" mass="15766">MNLLRRKREVARIAFNRQAEALGLLLDAEPRDIARIKIGWNILEPTWEALRTQDNEVLEQMYLEDMTVEEIDGEVVSTEALISQVAATISFDNEEALNDFMKEAVDIMEEGKFDLRCWEYTGQIAGSDTSKDLTRPQG</sequence>
<gene>
    <name evidence="1" type="ORF">GE061_009221</name>
</gene>
<organism evidence="1 2">
    <name type="scientific">Apolygus lucorum</name>
    <name type="common">Small green plant bug</name>
    <name type="synonym">Lygocoris lucorum</name>
    <dbReference type="NCBI Taxonomy" id="248454"/>
    <lineage>
        <taxon>Eukaryota</taxon>
        <taxon>Metazoa</taxon>
        <taxon>Ecdysozoa</taxon>
        <taxon>Arthropoda</taxon>
        <taxon>Hexapoda</taxon>
        <taxon>Insecta</taxon>
        <taxon>Pterygota</taxon>
        <taxon>Neoptera</taxon>
        <taxon>Paraneoptera</taxon>
        <taxon>Hemiptera</taxon>
        <taxon>Heteroptera</taxon>
        <taxon>Panheteroptera</taxon>
        <taxon>Cimicomorpha</taxon>
        <taxon>Miridae</taxon>
        <taxon>Mirini</taxon>
        <taxon>Apolygus</taxon>
    </lineage>
</organism>
<evidence type="ECO:0000313" key="2">
    <source>
        <dbReference type="Proteomes" id="UP000466442"/>
    </source>
</evidence>
<evidence type="ECO:0000313" key="1">
    <source>
        <dbReference type="EMBL" id="KAF6214478.1"/>
    </source>
</evidence>
<protein>
    <submittedName>
        <fullName evidence="1">Uncharacterized protein</fullName>
    </submittedName>
</protein>
<keyword evidence="2" id="KW-1185">Reference proteome</keyword>
<accession>A0A8S9Y1P0</accession>
<name>A0A8S9Y1P0_APOLU</name>
<comment type="caution">
    <text evidence="1">The sequence shown here is derived from an EMBL/GenBank/DDBJ whole genome shotgun (WGS) entry which is preliminary data.</text>
</comment>